<keyword evidence="8 16" id="KW-0808">Transferase</keyword>
<feature type="transmembrane region" description="Helical" evidence="18">
    <location>
        <begin position="142"/>
        <end position="161"/>
    </location>
</feature>
<dbReference type="GO" id="GO:0005789">
    <property type="term" value="C:endoplasmic reticulum membrane"/>
    <property type="evidence" value="ECO:0007669"/>
    <property type="project" value="TreeGrafter"/>
</dbReference>
<keyword evidence="14" id="KW-0594">Phospholipid biosynthesis</keyword>
<dbReference type="GO" id="GO:0016024">
    <property type="term" value="P:CDP-diacylglycerol biosynthetic process"/>
    <property type="evidence" value="ECO:0007669"/>
    <property type="project" value="UniProtKB-UniPathway"/>
</dbReference>
<comment type="pathway">
    <text evidence="3 16">Phospholipid metabolism; CDP-diacylglycerol biosynthesis; CDP-diacylglycerol from sn-glycerol 3-phosphate: step 3/3.</text>
</comment>
<evidence type="ECO:0000256" key="5">
    <source>
        <dbReference type="ARBA" id="ARBA00010185"/>
    </source>
</evidence>
<evidence type="ECO:0000256" key="15">
    <source>
        <dbReference type="ARBA" id="ARBA00023264"/>
    </source>
</evidence>
<dbReference type="PANTHER" id="PTHR13773">
    <property type="entry name" value="PHOSPHATIDATE CYTIDYLYLTRANSFERASE"/>
    <property type="match status" value="1"/>
</dbReference>
<keyword evidence="9 16" id="KW-0812">Transmembrane</keyword>
<feature type="transmembrane region" description="Helical" evidence="18">
    <location>
        <begin position="45"/>
        <end position="77"/>
    </location>
</feature>
<evidence type="ECO:0000256" key="13">
    <source>
        <dbReference type="ARBA" id="ARBA00023136"/>
    </source>
</evidence>
<evidence type="ECO:0000256" key="2">
    <source>
        <dbReference type="ARBA" id="ARBA00004141"/>
    </source>
</evidence>
<dbReference type="EC" id="2.7.7.41" evidence="6 16"/>
<protein>
    <recommendedName>
        <fullName evidence="6 16">Phosphatidate cytidylyltransferase</fullName>
        <ecNumber evidence="6 16">2.7.7.41</ecNumber>
    </recommendedName>
</protein>
<evidence type="ECO:0000256" key="6">
    <source>
        <dbReference type="ARBA" id="ARBA00012487"/>
    </source>
</evidence>
<evidence type="ECO:0000256" key="8">
    <source>
        <dbReference type="ARBA" id="ARBA00022679"/>
    </source>
</evidence>
<dbReference type="UniPathway" id="UPA00557">
    <property type="reaction ID" value="UER00614"/>
</dbReference>
<evidence type="ECO:0000256" key="3">
    <source>
        <dbReference type="ARBA" id="ARBA00005119"/>
    </source>
</evidence>
<keyword evidence="15" id="KW-1208">Phospholipid metabolism</keyword>
<accession>A0A7S1XJJ7</accession>
<evidence type="ECO:0000256" key="10">
    <source>
        <dbReference type="ARBA" id="ARBA00022695"/>
    </source>
</evidence>
<dbReference type="AlphaFoldDB" id="A0A7S1XJJ7"/>
<comment type="subcellular location">
    <subcellularLocation>
        <location evidence="2">Membrane</location>
        <topology evidence="2">Multi-pass membrane protein</topology>
    </subcellularLocation>
</comment>
<evidence type="ECO:0000256" key="4">
    <source>
        <dbReference type="ARBA" id="ARBA00005189"/>
    </source>
</evidence>
<keyword evidence="7" id="KW-0444">Lipid biosynthesis</keyword>
<gene>
    <name evidence="19" type="ORF">EAUS1353_LOCUS2639</name>
</gene>
<comment type="catalytic activity">
    <reaction evidence="1 16">
        <text>a 1,2-diacyl-sn-glycero-3-phosphate + CTP + H(+) = a CDP-1,2-diacyl-sn-glycerol + diphosphate</text>
        <dbReference type="Rhea" id="RHEA:16229"/>
        <dbReference type="ChEBI" id="CHEBI:15378"/>
        <dbReference type="ChEBI" id="CHEBI:33019"/>
        <dbReference type="ChEBI" id="CHEBI:37563"/>
        <dbReference type="ChEBI" id="CHEBI:58332"/>
        <dbReference type="ChEBI" id="CHEBI:58608"/>
        <dbReference type="EC" id="2.7.7.41"/>
    </reaction>
</comment>
<dbReference type="InterPro" id="IPR016720">
    <property type="entry name" value="PC_Trfase_euk"/>
</dbReference>
<keyword evidence="13 18" id="KW-0472">Membrane</keyword>
<evidence type="ECO:0000256" key="12">
    <source>
        <dbReference type="ARBA" id="ARBA00023098"/>
    </source>
</evidence>
<evidence type="ECO:0000256" key="9">
    <source>
        <dbReference type="ARBA" id="ARBA00022692"/>
    </source>
</evidence>
<evidence type="ECO:0000256" key="11">
    <source>
        <dbReference type="ARBA" id="ARBA00022989"/>
    </source>
</evidence>
<reference evidence="19" key="1">
    <citation type="submission" date="2021-01" db="EMBL/GenBank/DDBJ databases">
        <authorList>
            <person name="Corre E."/>
            <person name="Pelletier E."/>
            <person name="Niang G."/>
            <person name="Scheremetjew M."/>
            <person name="Finn R."/>
            <person name="Kale V."/>
            <person name="Holt S."/>
            <person name="Cochrane G."/>
            <person name="Meng A."/>
            <person name="Brown T."/>
            <person name="Cohen L."/>
        </authorList>
    </citation>
    <scope>NUCLEOTIDE SEQUENCE</scope>
    <source>
        <strain evidence="19">CCMP3124</strain>
    </source>
</reference>
<feature type="transmembrane region" description="Helical" evidence="18">
    <location>
        <begin position="198"/>
        <end position="218"/>
    </location>
</feature>
<evidence type="ECO:0000256" key="7">
    <source>
        <dbReference type="ARBA" id="ARBA00022516"/>
    </source>
</evidence>
<evidence type="ECO:0000256" key="16">
    <source>
        <dbReference type="RuleBase" id="RU003938"/>
    </source>
</evidence>
<comment type="pathway">
    <text evidence="4">Lipid metabolism.</text>
</comment>
<proteinExistence type="inferred from homology"/>
<dbReference type="EMBL" id="HBGI01004085">
    <property type="protein sequence ID" value="CAD9240899.1"/>
    <property type="molecule type" value="Transcribed_RNA"/>
</dbReference>
<evidence type="ECO:0000256" key="18">
    <source>
        <dbReference type="SAM" id="Phobius"/>
    </source>
</evidence>
<evidence type="ECO:0000313" key="19">
    <source>
        <dbReference type="EMBL" id="CAD9240899.1"/>
    </source>
</evidence>
<comment type="similarity">
    <text evidence="5 16">Belongs to the CDS family.</text>
</comment>
<keyword evidence="10 16" id="KW-0548">Nucleotidyltransferase</keyword>
<dbReference type="GO" id="GO:0004605">
    <property type="term" value="F:phosphatidate cytidylyltransferase activity"/>
    <property type="evidence" value="ECO:0007669"/>
    <property type="project" value="UniProtKB-EC"/>
</dbReference>
<name>A0A7S1XJJ7_9RHOD</name>
<sequence>MAEVEKASAAVRRRADGANGANSAGDDAVRAKREKKKADHATRMLYTWLMVAVLLTVLYCGHVAICVFVFLCGAAIFNEVLGLGTPPRDAAGTTGVHLHMINWGFFLTAAYLTYGKSVLAHFSEQGVRVAQLRAVQLLMRHHSFVAFCLYTAFFLAFVLTLRPGAYRLQFGAFARAHITGLLVLLATSMTVLNIKNGLVWFLLPATLVIINDSFAYLVGRRFGKTPLVALSPNKTVEGFLGGAFATLVVASAAAFLLSRPSLPLPMLYCPKRSFSDCAALLCRVQCARPPLFTPARLSIPPGHELVQRVSDTLSLPTLKLAPIQLHALALALFASVIAPFGGFFASGLKRAFGVKDFADLIPGHGGVTDRMDCQLLMAVFTYVYSINFVAAHAPDVEMLSALAMELARSEQLELLGELAAALAARGVDVSAVVAGAIGDALANAR</sequence>
<feature type="compositionally biased region" description="Low complexity" evidence="17">
    <location>
        <begin position="17"/>
        <end position="26"/>
    </location>
</feature>
<evidence type="ECO:0000256" key="17">
    <source>
        <dbReference type="SAM" id="MobiDB-lite"/>
    </source>
</evidence>
<keyword evidence="11 18" id="KW-1133">Transmembrane helix</keyword>
<feature type="transmembrane region" description="Helical" evidence="18">
    <location>
        <begin position="239"/>
        <end position="258"/>
    </location>
</feature>
<dbReference type="Pfam" id="PF01148">
    <property type="entry name" value="CTP_transf_1"/>
    <property type="match status" value="1"/>
</dbReference>
<dbReference type="PROSITE" id="PS01315">
    <property type="entry name" value="CDS"/>
    <property type="match status" value="1"/>
</dbReference>
<feature type="transmembrane region" description="Helical" evidence="18">
    <location>
        <begin position="323"/>
        <end position="345"/>
    </location>
</feature>
<keyword evidence="12" id="KW-0443">Lipid metabolism</keyword>
<organism evidence="19">
    <name type="scientific">Erythrolobus australicus</name>
    <dbReference type="NCBI Taxonomy" id="1077150"/>
    <lineage>
        <taxon>Eukaryota</taxon>
        <taxon>Rhodophyta</taxon>
        <taxon>Bangiophyceae</taxon>
        <taxon>Porphyridiales</taxon>
        <taxon>Porphyridiaceae</taxon>
        <taxon>Erythrolobus</taxon>
    </lineage>
</organism>
<dbReference type="InterPro" id="IPR000374">
    <property type="entry name" value="PC_trans"/>
</dbReference>
<evidence type="ECO:0000256" key="1">
    <source>
        <dbReference type="ARBA" id="ARBA00001698"/>
    </source>
</evidence>
<dbReference type="PANTHER" id="PTHR13773:SF8">
    <property type="entry name" value="PHOSPHATIDATE CYTIDYLYLTRANSFERASE, PHOTORECEPTOR-SPECIFIC"/>
    <property type="match status" value="1"/>
</dbReference>
<feature type="region of interest" description="Disordered" evidence="17">
    <location>
        <begin position="1"/>
        <end position="32"/>
    </location>
</feature>
<evidence type="ECO:0000256" key="14">
    <source>
        <dbReference type="ARBA" id="ARBA00023209"/>
    </source>
</evidence>